<reference evidence="1 2" key="1">
    <citation type="submission" date="2022-06" db="EMBL/GenBank/DDBJ databases">
        <title>Halomicroarcula sp. a new haloarchaeum isolate from saline soil.</title>
        <authorList>
            <person name="Strakova D."/>
            <person name="Galisteo C."/>
            <person name="Sanchez-Porro C."/>
            <person name="Ventosa A."/>
        </authorList>
    </citation>
    <scope>NUCLEOTIDE SEQUENCE [LARGE SCALE GENOMIC DNA]</scope>
    <source>
        <strain evidence="1 2">S3CR25-11</strain>
    </source>
</reference>
<evidence type="ECO:0008006" key="3">
    <source>
        <dbReference type="Google" id="ProtNLM"/>
    </source>
</evidence>
<comment type="caution">
    <text evidence="1">The sequence shown here is derived from an EMBL/GenBank/DDBJ whole genome shotgun (WGS) entry which is preliminary data.</text>
</comment>
<dbReference type="EMBL" id="JAMQOS010000007">
    <property type="protein sequence ID" value="MDS0284060.1"/>
    <property type="molecule type" value="Genomic_DNA"/>
</dbReference>
<protein>
    <recommendedName>
        <fullName evidence="3">Restriction endonuclease</fullName>
    </recommendedName>
</protein>
<accession>A0ABU2FTI3</accession>
<organism evidence="1 2">
    <name type="scientific">Haloarcula onubensis</name>
    <dbReference type="NCBI Taxonomy" id="2950539"/>
    <lineage>
        <taxon>Archaea</taxon>
        <taxon>Methanobacteriati</taxon>
        <taxon>Methanobacteriota</taxon>
        <taxon>Stenosarchaea group</taxon>
        <taxon>Halobacteria</taxon>
        <taxon>Halobacteriales</taxon>
        <taxon>Haloarculaceae</taxon>
        <taxon>Haloarcula</taxon>
    </lineage>
</organism>
<evidence type="ECO:0000313" key="2">
    <source>
        <dbReference type="Proteomes" id="UP001268864"/>
    </source>
</evidence>
<name>A0ABU2FTI3_9EURY</name>
<evidence type="ECO:0000313" key="1">
    <source>
        <dbReference type="EMBL" id="MDS0284060.1"/>
    </source>
</evidence>
<keyword evidence="2" id="KW-1185">Reference proteome</keyword>
<proteinExistence type="predicted"/>
<dbReference type="RefSeq" id="WP_310901807.1">
    <property type="nucleotide sequence ID" value="NZ_JAMQOS010000007.1"/>
</dbReference>
<gene>
    <name evidence="1" type="ORF">NDI86_18245</name>
</gene>
<sequence length="389" mass="43159">MSYHLYQARNFEPQGTEYYEKEDLPTENQAVFDDLDIPYRIKSTLIGEDTDSGNLTQVKFATMNLYPSDKDTNPNAPRTCYENDIIGVGWGGAISEDEAASVGAPEFTRQVFEKYGGGSNFHENDFAHFALWLSPGDIVITKNIGPVASYARVTGPIQHRSQSDFSEELEAHEIGFYRPVEWIDVRPKDAPSKVLSTACRGTLSIPTLDRISMEQVVDQFESPIGDIDRATDIETARSVFSNLSDEPAAPKKSNANRLIDSLSASGSHNGLETVVCTYIQEQTGAVMHPSSHSYPSIEAIFRKTNDETPETFGVQVKRGGFGDSRDNLKQFAKGHEKLFLFSSSGDKIDGDNIVNISASDLSDYMCSSPFDLPPVEIDRLLRTYDYLNN</sequence>
<dbReference type="Proteomes" id="UP001268864">
    <property type="component" value="Unassembled WGS sequence"/>
</dbReference>